<protein>
    <submittedName>
        <fullName evidence="2">Mg2+ and Co2+ transporter CorA</fullName>
    </submittedName>
</protein>
<dbReference type="EMBL" id="JADOUE010000001">
    <property type="protein sequence ID" value="MBG6122486.1"/>
    <property type="molecule type" value="Genomic_DNA"/>
</dbReference>
<sequence length="151" mass="17220">MLLAEALAQRAEAQDRLNQVTERLHRVARIQEGDQPDEDPTKLLTEADALMQQIEDLVRHINATNSATPFDETHSLTSALALRDSLLRKRRFYTGLADAAGARQDRYSRAEIRYVSTLDVAALRSRADDFAKQFRAIDTRIQQLNWNTELL</sequence>
<organism evidence="2 3">
    <name type="scientific">Corynebacterium aquatimens</name>
    <dbReference type="NCBI Taxonomy" id="1190508"/>
    <lineage>
        <taxon>Bacteria</taxon>
        <taxon>Bacillati</taxon>
        <taxon>Actinomycetota</taxon>
        <taxon>Actinomycetes</taxon>
        <taxon>Mycobacteriales</taxon>
        <taxon>Corynebacteriaceae</taxon>
        <taxon>Corynebacterium</taxon>
    </lineage>
</organism>
<dbReference type="Gene3D" id="6.10.320.10">
    <property type="match status" value="1"/>
</dbReference>
<comment type="caution">
    <text evidence="2">The sequence shown here is derived from an EMBL/GenBank/DDBJ whole genome shotgun (WGS) entry which is preliminary data.</text>
</comment>
<dbReference type="InterPro" id="IPR047741">
    <property type="entry name" value="DIP1984-like"/>
</dbReference>
<keyword evidence="1" id="KW-0175">Coiled coil</keyword>
<proteinExistence type="predicted"/>
<feature type="coiled-coil region" evidence="1">
    <location>
        <begin position="3"/>
        <end position="30"/>
    </location>
</feature>
<evidence type="ECO:0000256" key="1">
    <source>
        <dbReference type="SAM" id="Coils"/>
    </source>
</evidence>
<dbReference type="AlphaFoldDB" id="A0A931E3G3"/>
<dbReference type="Proteomes" id="UP000658613">
    <property type="component" value="Unassembled WGS sequence"/>
</dbReference>
<name>A0A931E3G3_9CORY</name>
<accession>A0A931E3G3</accession>
<dbReference type="RefSeq" id="WP_196824871.1">
    <property type="nucleotide sequence ID" value="NZ_CP046980.1"/>
</dbReference>
<evidence type="ECO:0000313" key="3">
    <source>
        <dbReference type="Proteomes" id="UP000658613"/>
    </source>
</evidence>
<dbReference type="CDD" id="cd12208">
    <property type="entry name" value="DIP1984-like"/>
    <property type="match status" value="1"/>
</dbReference>
<gene>
    <name evidence="2" type="ORF">IW254_001455</name>
</gene>
<dbReference type="Pfam" id="PF20935">
    <property type="entry name" value="DUF6847"/>
    <property type="match status" value="1"/>
</dbReference>
<evidence type="ECO:0000313" key="2">
    <source>
        <dbReference type="EMBL" id="MBG6122486.1"/>
    </source>
</evidence>
<keyword evidence="3" id="KW-1185">Reference proteome</keyword>
<reference evidence="2" key="1">
    <citation type="submission" date="2020-11" db="EMBL/GenBank/DDBJ databases">
        <title>Sequencing the genomes of 1000 actinobacteria strains.</title>
        <authorList>
            <person name="Klenk H.-P."/>
        </authorList>
    </citation>
    <scope>NUCLEOTIDE SEQUENCE</scope>
    <source>
        <strain evidence="2">DSM 45632</strain>
    </source>
</reference>
<dbReference type="NCBIfam" id="NF038048">
    <property type="entry name" value="DIP1984_fam"/>
    <property type="match status" value="1"/>
</dbReference>